<gene>
    <name evidence="2" type="ORF">HYN43_013235</name>
</gene>
<evidence type="ECO:0000313" key="3">
    <source>
        <dbReference type="Proteomes" id="UP000270046"/>
    </source>
</evidence>
<dbReference type="AlphaFoldDB" id="A0A494VLP4"/>
<sequence>MPPGLLFFSSAGIISLKLRLSGSTGTDHGITSAEFNDSGNESKRLGIKGTEPFEIPDTPEGVGSVGAGGNSGDSGKGKSIIDEVATGKSLRLCLGKAGASGASGDGISGNPSWPVKGWSGAFTGGGVVDTAASTGTGTGETAGCETTGTSVSVKVICLLLAAPFLLVLPLVIVPGITGGGTFQSDWLLRVWATVRFTQTVIAAKSKIGINLLRPLILSG</sequence>
<dbReference type="Proteomes" id="UP000270046">
    <property type="component" value="Chromosome"/>
</dbReference>
<dbReference type="KEGG" id="muh:HYN43_013235"/>
<name>A0A494VLP4_9SPHI</name>
<reference evidence="2 3" key="1">
    <citation type="submission" date="2018-10" db="EMBL/GenBank/DDBJ databases">
        <title>Genome sequencing of Mucilaginibacter sp. HYN0043.</title>
        <authorList>
            <person name="Kim M."/>
            <person name="Yi H."/>
        </authorList>
    </citation>
    <scope>NUCLEOTIDE SEQUENCE [LARGE SCALE GENOMIC DNA]</scope>
    <source>
        <strain evidence="2 3">HYN0043</strain>
    </source>
</reference>
<protein>
    <submittedName>
        <fullName evidence="2">Uncharacterized protein</fullName>
    </submittedName>
</protein>
<evidence type="ECO:0000313" key="2">
    <source>
        <dbReference type="EMBL" id="AYL96196.1"/>
    </source>
</evidence>
<organism evidence="2 3">
    <name type="scientific">Mucilaginibacter celer</name>
    <dbReference type="NCBI Taxonomy" id="2305508"/>
    <lineage>
        <taxon>Bacteria</taxon>
        <taxon>Pseudomonadati</taxon>
        <taxon>Bacteroidota</taxon>
        <taxon>Sphingobacteriia</taxon>
        <taxon>Sphingobacteriales</taxon>
        <taxon>Sphingobacteriaceae</taxon>
        <taxon>Mucilaginibacter</taxon>
    </lineage>
</organism>
<feature type="region of interest" description="Disordered" evidence="1">
    <location>
        <begin position="29"/>
        <end position="78"/>
    </location>
</feature>
<evidence type="ECO:0000256" key="1">
    <source>
        <dbReference type="SAM" id="MobiDB-lite"/>
    </source>
</evidence>
<proteinExistence type="predicted"/>
<keyword evidence="3" id="KW-1185">Reference proteome</keyword>
<feature type="compositionally biased region" description="Gly residues" evidence="1">
    <location>
        <begin position="63"/>
        <end position="74"/>
    </location>
</feature>
<accession>A0A494VLP4</accession>
<dbReference type="EMBL" id="CP032869">
    <property type="protein sequence ID" value="AYL96196.1"/>
    <property type="molecule type" value="Genomic_DNA"/>
</dbReference>